<keyword evidence="3" id="KW-1185">Reference proteome</keyword>
<dbReference type="OrthoDB" id="1145223at2"/>
<name>A0A5J4G2Y3_9FLAO</name>
<feature type="signal peptide" evidence="1">
    <location>
        <begin position="1"/>
        <end position="18"/>
    </location>
</feature>
<dbReference type="Proteomes" id="UP000326994">
    <property type="component" value="Unassembled WGS sequence"/>
</dbReference>
<evidence type="ECO:0000313" key="2">
    <source>
        <dbReference type="EMBL" id="GEQ87146.1"/>
    </source>
</evidence>
<sequence>MKLYLTFSFFFTILTFNAQVGIGTTTPDDGSALEIQSTTGALIPPRVTTTQMNNIPTPLDGAIVYNSTINSLFIRSNGAWSTLTNSSKGSLIVNKNYPTNNSAIIGTDNTYYEFPIGTSEVIANDTSLYSVIGNGTVRIKEAGNYFFSGSFSTYNAPSGNKKYIIAVTVDNTLVGYLSRGFTSLPSSDYWGTSGNLMYPIAANQVVKFRYVFNNNNNSIHAVFFNFGINKLN</sequence>
<proteinExistence type="predicted"/>
<dbReference type="EMBL" id="BKCF01000005">
    <property type="protein sequence ID" value="GEQ87146.1"/>
    <property type="molecule type" value="Genomic_DNA"/>
</dbReference>
<feature type="chain" id="PRO_5023816413" evidence="1">
    <location>
        <begin position="19"/>
        <end position="232"/>
    </location>
</feature>
<accession>A0A5J4G2Y3</accession>
<organism evidence="2 3">
    <name type="scientific">Patiriisocius marinistellae</name>
    <dbReference type="NCBI Taxonomy" id="2494560"/>
    <lineage>
        <taxon>Bacteria</taxon>
        <taxon>Pseudomonadati</taxon>
        <taxon>Bacteroidota</taxon>
        <taxon>Flavobacteriia</taxon>
        <taxon>Flavobacteriales</taxon>
        <taxon>Flavobacteriaceae</taxon>
        <taxon>Patiriisocius</taxon>
    </lineage>
</organism>
<keyword evidence="1" id="KW-0732">Signal</keyword>
<gene>
    <name evidence="2" type="ORF">ULMS_26540</name>
</gene>
<protein>
    <submittedName>
        <fullName evidence="2">Uncharacterized protein</fullName>
    </submittedName>
</protein>
<dbReference type="AlphaFoldDB" id="A0A5J4G2Y3"/>
<comment type="caution">
    <text evidence="2">The sequence shown here is derived from an EMBL/GenBank/DDBJ whole genome shotgun (WGS) entry which is preliminary data.</text>
</comment>
<dbReference type="RefSeq" id="WP_151895058.1">
    <property type="nucleotide sequence ID" value="NZ_BKCF01000005.1"/>
</dbReference>
<evidence type="ECO:0000313" key="3">
    <source>
        <dbReference type="Proteomes" id="UP000326994"/>
    </source>
</evidence>
<evidence type="ECO:0000256" key="1">
    <source>
        <dbReference type="SAM" id="SignalP"/>
    </source>
</evidence>
<reference evidence="2 3" key="1">
    <citation type="submission" date="2019-08" db="EMBL/GenBank/DDBJ databases">
        <title>Ulvibacter marinistellae sp. nov., isolated from a starfish, Patiria pectinifera.</title>
        <authorList>
            <person name="Kawano K."/>
            <person name="Ushijima N."/>
            <person name="Kihara M."/>
            <person name="Itoh H."/>
        </authorList>
    </citation>
    <scope>NUCLEOTIDE SEQUENCE [LARGE SCALE GENOMIC DNA]</scope>
    <source>
        <strain evidence="2 3">KK4</strain>
    </source>
</reference>